<evidence type="ECO:0000313" key="3">
    <source>
        <dbReference type="Proteomes" id="UP000184749"/>
    </source>
</evidence>
<evidence type="ECO:0000259" key="1">
    <source>
        <dbReference type="PROSITE" id="PS51186"/>
    </source>
</evidence>
<dbReference type="CDD" id="cd04301">
    <property type="entry name" value="NAT_SF"/>
    <property type="match status" value="1"/>
</dbReference>
<sequence length="179" mass="20406">MKTPIQTTPELSRPSLVTLATDQGPDLRPQEAEALRFLLPLSADYPGIESWYLKKVVPGLRTGERYLQLVERDGHLVGLGIAKNDGTEKKICTVRVAPEHFGRGTGVRIFDHLLRWLNDDRPHLTVSEEKLPAFERIFDYYGFSETSQRNGLYLPGRFEIGFNETDRIAQKRKLLDLAQ</sequence>
<organism evidence="2 3">
    <name type="scientific">Rhizobium gallicum</name>
    <dbReference type="NCBI Taxonomy" id="56730"/>
    <lineage>
        <taxon>Bacteria</taxon>
        <taxon>Pseudomonadati</taxon>
        <taxon>Pseudomonadota</taxon>
        <taxon>Alphaproteobacteria</taxon>
        <taxon>Hyphomicrobiales</taxon>
        <taxon>Rhizobiaceae</taxon>
        <taxon>Rhizobium/Agrobacterium group</taxon>
        <taxon>Rhizobium</taxon>
    </lineage>
</organism>
<reference evidence="2 3" key="1">
    <citation type="submission" date="2016-09" db="EMBL/GenBank/DDBJ databases">
        <title>The complete genome sequences of Rhizobium gallicum, symbiovars gallicum and phaseoli, symbionts associated to common bean (Phaseolus vulgaris).</title>
        <authorList>
            <person name="Bustos P."/>
            <person name="Santamaria R.I."/>
            <person name="Perez-Carrascal O.M."/>
            <person name="Juarez S."/>
            <person name="Lozano L."/>
            <person name="Martinez-Flores I."/>
            <person name="Martinez-Romero E."/>
            <person name="Cevallos M."/>
            <person name="Romero D."/>
            <person name="Davila G."/>
            <person name="Gonzalez V."/>
        </authorList>
    </citation>
    <scope>NUCLEOTIDE SEQUENCE [LARGE SCALE GENOMIC DNA]</scope>
    <source>
        <strain evidence="2 3">IE4872</strain>
    </source>
</reference>
<dbReference type="SUPFAM" id="SSF55729">
    <property type="entry name" value="Acyl-CoA N-acyltransferases (Nat)"/>
    <property type="match status" value="1"/>
</dbReference>
<dbReference type="AlphaFoldDB" id="A0A1L5NI25"/>
<proteinExistence type="predicted"/>
<dbReference type="Pfam" id="PF00583">
    <property type="entry name" value="Acetyltransf_1"/>
    <property type="match status" value="1"/>
</dbReference>
<feature type="domain" description="N-acetyltransferase" evidence="1">
    <location>
        <begin position="25"/>
        <end position="165"/>
    </location>
</feature>
<dbReference type="GO" id="GO:0016747">
    <property type="term" value="F:acyltransferase activity, transferring groups other than amino-acyl groups"/>
    <property type="evidence" value="ECO:0007669"/>
    <property type="project" value="InterPro"/>
</dbReference>
<dbReference type="RefSeq" id="WP_156886411.1">
    <property type="nucleotide sequence ID" value="NZ_CP017101.1"/>
</dbReference>
<dbReference type="InterPro" id="IPR016181">
    <property type="entry name" value="Acyl_CoA_acyltransferase"/>
</dbReference>
<evidence type="ECO:0000313" key="2">
    <source>
        <dbReference type="EMBL" id="APO67509.1"/>
    </source>
</evidence>
<dbReference type="Gene3D" id="3.40.630.30">
    <property type="match status" value="1"/>
</dbReference>
<name>A0A1L5NI25_9HYPH</name>
<dbReference type="OrthoDB" id="7595497at2"/>
<dbReference type="EMBL" id="CP017101">
    <property type="protein sequence ID" value="APO67509.1"/>
    <property type="molecule type" value="Genomic_DNA"/>
</dbReference>
<dbReference type="PROSITE" id="PS51186">
    <property type="entry name" value="GNAT"/>
    <property type="match status" value="1"/>
</dbReference>
<gene>
    <name evidence="2" type="ORF">IE4872_CH01888</name>
</gene>
<dbReference type="STRING" id="56730.IE4872_CH01888"/>
<dbReference type="InterPro" id="IPR000182">
    <property type="entry name" value="GNAT_dom"/>
</dbReference>
<protein>
    <recommendedName>
        <fullName evidence="1">N-acetyltransferase domain-containing protein</fullName>
    </recommendedName>
</protein>
<dbReference type="Proteomes" id="UP000184749">
    <property type="component" value="Chromosome"/>
</dbReference>
<accession>A0A1L5NI25</accession>